<evidence type="ECO:0000313" key="2">
    <source>
        <dbReference type="EMBL" id="VVA00108.1"/>
    </source>
</evidence>
<keyword evidence="1" id="KW-0812">Transmembrane</keyword>
<keyword evidence="1" id="KW-1133">Transmembrane helix</keyword>
<sequence>MNRAKWAYLFFDDIVNYISKAQNAEKTGAELKESTGCKSFYETWGSRLKNRESAKTLCGQFLKLCDSLPYLKKPSQEEHNYKKECSFLNYWVNFHIGKSINFESSCVKTIYDALESAVFNDLQYQLPTEPIYDVEKDELDKMNILYNLYENYNKLNAIDYKNEVQDKKQLLTHSTASCADYIKVSYICNGDNEKNNPKFCDKLNTFKSKHDALYKDVVAKGSDFSDYFIELSKCPNTKIITTAVTGSIVGLIPLLGVLYKFTPMGQVFRSKIGIMNNDISDNNEEMTNL</sequence>
<dbReference type="Proteomes" id="UP000220605">
    <property type="component" value="Unassembled WGS sequence"/>
</dbReference>
<dbReference type="Pfam" id="PF05795">
    <property type="entry name" value="Plasmodium_Vir"/>
    <property type="match status" value="1"/>
</dbReference>
<feature type="transmembrane region" description="Helical" evidence="1">
    <location>
        <begin position="239"/>
        <end position="261"/>
    </location>
</feature>
<reference evidence="2" key="1">
    <citation type="submission" date="2016-07" db="EMBL/GenBank/DDBJ databases">
        <authorList>
            <consortium name="Pathogen Informatics"/>
        </authorList>
    </citation>
    <scope>NUCLEOTIDE SEQUENCE</scope>
</reference>
<accession>A0A565A5H9</accession>
<name>A0A565A5H9_PLAVI</name>
<dbReference type="EMBL" id="FLZR02000035">
    <property type="protein sequence ID" value="VVA00108.1"/>
    <property type="molecule type" value="Genomic_DNA"/>
</dbReference>
<dbReference type="AlphaFoldDB" id="A0A565A5H9"/>
<dbReference type="InterPro" id="IPR008780">
    <property type="entry name" value="Plasmodium_Vir"/>
</dbReference>
<dbReference type="VEuPathDB" id="PlasmoDB:PVX_042690"/>
<protein>
    <submittedName>
        <fullName evidence="2">VIR protein</fullName>
    </submittedName>
</protein>
<organism evidence="2">
    <name type="scientific">Plasmodium vivax</name>
    <name type="common">malaria parasite P. vivax</name>
    <dbReference type="NCBI Taxonomy" id="5855"/>
    <lineage>
        <taxon>Eukaryota</taxon>
        <taxon>Sar</taxon>
        <taxon>Alveolata</taxon>
        <taxon>Apicomplexa</taxon>
        <taxon>Aconoidasida</taxon>
        <taxon>Haemosporida</taxon>
        <taxon>Plasmodiidae</taxon>
        <taxon>Plasmodium</taxon>
        <taxon>Plasmodium (Plasmodium)</taxon>
    </lineage>
</organism>
<gene>
    <name evidence="2" type="ORF">PVP01_0008200</name>
</gene>
<evidence type="ECO:0000256" key="1">
    <source>
        <dbReference type="SAM" id="Phobius"/>
    </source>
</evidence>
<proteinExistence type="predicted"/>
<dbReference type="OrthoDB" id="10693415at2759"/>
<dbReference type="VEuPathDB" id="PlasmoDB:PVPAM_110064300"/>
<dbReference type="VEuPathDB" id="PlasmoDB:PVP01_0008200"/>
<keyword evidence="1" id="KW-0472">Membrane</keyword>
<dbReference type="VEuPathDB" id="PlasmoDB:PVW1_100006500"/>